<evidence type="ECO:0000256" key="2">
    <source>
        <dbReference type="ARBA" id="ARBA00022475"/>
    </source>
</evidence>
<organism evidence="9 12">
    <name type="scientific">Helicobacter trogontum</name>
    <dbReference type="NCBI Taxonomy" id="50960"/>
    <lineage>
        <taxon>Bacteria</taxon>
        <taxon>Pseudomonadati</taxon>
        <taxon>Campylobacterota</taxon>
        <taxon>Epsilonproteobacteria</taxon>
        <taxon>Campylobacterales</taxon>
        <taxon>Helicobacteraceae</taxon>
        <taxon>Helicobacter</taxon>
    </lineage>
</organism>
<keyword evidence="3 6" id="KW-0812">Transmembrane</keyword>
<evidence type="ECO:0000313" key="8">
    <source>
        <dbReference type="EMBL" id="GAB0173698.1"/>
    </source>
</evidence>
<keyword evidence="13" id="KW-1185">Reference proteome</keyword>
<dbReference type="Proteomes" id="UP001562457">
    <property type="component" value="Unassembled WGS sequence"/>
</dbReference>
<evidence type="ECO:0000313" key="10">
    <source>
        <dbReference type="EMBL" id="TLD98542.1"/>
    </source>
</evidence>
<accession>A0A099VPR2</accession>
<dbReference type="EMBL" id="BAAFHN010000053">
    <property type="protein sequence ID" value="GAB0173698.1"/>
    <property type="molecule type" value="Genomic_DNA"/>
</dbReference>
<evidence type="ECO:0000256" key="1">
    <source>
        <dbReference type="ARBA" id="ARBA00004651"/>
    </source>
</evidence>
<evidence type="ECO:0000313" key="13">
    <source>
        <dbReference type="Proteomes" id="UP001562457"/>
    </source>
</evidence>
<evidence type="ECO:0000256" key="6">
    <source>
        <dbReference type="SAM" id="Phobius"/>
    </source>
</evidence>
<evidence type="ECO:0000256" key="4">
    <source>
        <dbReference type="ARBA" id="ARBA00022989"/>
    </source>
</evidence>
<feature type="transmembrane region" description="Helical" evidence="6">
    <location>
        <begin position="12"/>
        <end position="34"/>
    </location>
</feature>
<dbReference type="AlphaFoldDB" id="A0A099VPR2"/>
<proteinExistence type="predicted"/>
<evidence type="ECO:0000313" key="9">
    <source>
        <dbReference type="EMBL" id="TLD83829.1"/>
    </source>
</evidence>
<dbReference type="eggNOG" id="COG0586">
    <property type="taxonomic scope" value="Bacteria"/>
</dbReference>
<feature type="transmembrane region" description="Helical" evidence="6">
    <location>
        <begin position="54"/>
        <end position="76"/>
    </location>
</feature>
<dbReference type="OrthoDB" id="9813426at2"/>
<dbReference type="EMBL" id="JRPK02000010">
    <property type="protein sequence ID" value="TLD98542.1"/>
    <property type="molecule type" value="Genomic_DNA"/>
</dbReference>
<evidence type="ECO:0000256" key="5">
    <source>
        <dbReference type="ARBA" id="ARBA00023136"/>
    </source>
</evidence>
<keyword evidence="2" id="KW-1003">Cell membrane</keyword>
<comment type="caution">
    <text evidence="9">The sequence shown here is derived from an EMBL/GenBank/DDBJ whole genome shotgun (WGS) entry which is preliminary data.</text>
</comment>
<evidence type="ECO:0000256" key="3">
    <source>
        <dbReference type="ARBA" id="ARBA00022692"/>
    </source>
</evidence>
<dbReference type="Pfam" id="PF09335">
    <property type="entry name" value="VTT_dom"/>
    <property type="match status" value="1"/>
</dbReference>
<keyword evidence="5 6" id="KW-0472">Membrane</keyword>
<reference evidence="8 13" key="3">
    <citation type="submission" date="2024-06" db="EMBL/GenBank/DDBJ databases">
        <title>Draft genome sequence of Helicobacter trogontum NHP16-4001.</title>
        <authorList>
            <person name="Rimbara E."/>
            <person name="Suzuki M."/>
        </authorList>
    </citation>
    <scope>NUCLEOTIDE SEQUENCE [LARGE SCALE GENOMIC DNA]</scope>
    <source>
        <strain evidence="8 13">NHP16-4001</strain>
    </source>
</reference>
<dbReference type="PANTHER" id="PTHR42709">
    <property type="entry name" value="ALKALINE PHOSPHATASE LIKE PROTEIN"/>
    <property type="match status" value="1"/>
</dbReference>
<evidence type="ECO:0000259" key="7">
    <source>
        <dbReference type="Pfam" id="PF09335"/>
    </source>
</evidence>
<dbReference type="Proteomes" id="UP000029878">
    <property type="component" value="Unassembled WGS sequence"/>
</dbReference>
<dbReference type="GO" id="GO:0005886">
    <property type="term" value="C:plasma membrane"/>
    <property type="evidence" value="ECO:0007669"/>
    <property type="project" value="UniProtKB-SubCell"/>
</dbReference>
<name>A0A099VPR2_9HELI</name>
<dbReference type="InterPro" id="IPR051311">
    <property type="entry name" value="DedA_domain"/>
</dbReference>
<protein>
    <submittedName>
        <fullName evidence="9">DedA family protein</fullName>
    </submittedName>
</protein>
<feature type="transmembrane region" description="Helical" evidence="6">
    <location>
        <begin position="196"/>
        <end position="215"/>
    </location>
</feature>
<dbReference type="RefSeq" id="WP_034318727.1">
    <property type="nucleotide sequence ID" value="NZ_BAAFHN010000053.1"/>
</dbReference>
<comment type="subcellular location">
    <subcellularLocation>
        <location evidence="1">Cell membrane</location>
        <topology evidence="1">Multi-pass membrane protein</topology>
    </subcellularLocation>
</comment>
<reference evidence="11 12" key="1">
    <citation type="journal article" date="2014" name="Genome Announc.">
        <title>Draft genome sequences of eight enterohepatic helicobacter species isolated from both laboratory and wild rodents.</title>
        <authorList>
            <person name="Sheh A."/>
            <person name="Shen Z."/>
            <person name="Fox J.G."/>
        </authorList>
    </citation>
    <scope>NUCLEOTIDE SEQUENCE [LARGE SCALE GENOMIC DNA]</scope>
    <source>
        <strain evidence="10 11">ATCC 49310</strain>
        <strain evidence="9 12">ATCC 700114</strain>
    </source>
</reference>
<feature type="transmembrane region" description="Helical" evidence="6">
    <location>
        <begin position="142"/>
        <end position="162"/>
    </location>
</feature>
<evidence type="ECO:0000313" key="11">
    <source>
        <dbReference type="Proteomes" id="UP000029861"/>
    </source>
</evidence>
<keyword evidence="4 6" id="KW-1133">Transmembrane helix</keyword>
<feature type="domain" description="VTT" evidence="7">
    <location>
        <begin position="35"/>
        <end position="159"/>
    </location>
</feature>
<dbReference type="PANTHER" id="PTHR42709:SF6">
    <property type="entry name" value="UNDECAPRENYL PHOSPHATE TRANSPORTER A"/>
    <property type="match status" value="1"/>
</dbReference>
<dbReference type="EMBL" id="JRPL02000005">
    <property type="protein sequence ID" value="TLD83829.1"/>
    <property type="molecule type" value="Genomic_DNA"/>
</dbReference>
<dbReference type="InterPro" id="IPR032816">
    <property type="entry name" value="VTT_dom"/>
</dbReference>
<sequence>MIHTIIHFILDIIESFGYLGIFIFMAIESSILPMPSEVVMIPAGYLVWEGKMNPILAILAGTFGSLAGALCNYFIAIKIGRIFVIKYGKYFFMKEKSLVTTEKFFDKHGEISTFVGRLIPVVRQYISVPAGLAKMNLWRFSIFTLIGACIWVSILTGFGFWLGDTFSGIDINEIIETFGRGELDSIQQDIKTKMRLIVIAVLIFVCICTFIYIWFMRKKKQK</sequence>
<evidence type="ECO:0000313" key="12">
    <source>
        <dbReference type="Proteomes" id="UP000029878"/>
    </source>
</evidence>
<dbReference type="Proteomes" id="UP000029861">
    <property type="component" value="Unassembled WGS sequence"/>
</dbReference>
<gene>
    <name evidence="10" type="ORF">LS80_004360</name>
    <name evidence="9" type="ORF">LS81_003575</name>
    <name evidence="8" type="ORF">NHP164001_17190</name>
</gene>
<reference evidence="10" key="2">
    <citation type="submission" date="2018-04" db="EMBL/GenBank/DDBJ databases">
        <authorList>
            <person name="Sheh A."/>
            <person name="Shen Z."/>
            <person name="Mannion A.J."/>
            <person name="Fox J.G."/>
        </authorList>
    </citation>
    <scope>NUCLEOTIDE SEQUENCE</scope>
    <source>
        <strain evidence="10">ATCC 49310</strain>
    </source>
</reference>